<reference evidence="2" key="2">
    <citation type="submission" date="2023-02" db="EMBL/GenBank/DDBJ databases">
        <authorList>
            <consortium name="DOE Joint Genome Institute"/>
            <person name="Mondo S.J."/>
            <person name="Chang Y."/>
            <person name="Wang Y."/>
            <person name="Ahrendt S."/>
            <person name="Andreopoulos W."/>
            <person name="Barry K."/>
            <person name="Beard J."/>
            <person name="Benny G.L."/>
            <person name="Blankenship S."/>
            <person name="Bonito G."/>
            <person name="Cuomo C."/>
            <person name="Desiro A."/>
            <person name="Gervers K.A."/>
            <person name="Hundley H."/>
            <person name="Kuo A."/>
            <person name="LaButti K."/>
            <person name="Lang B.F."/>
            <person name="Lipzen A."/>
            <person name="O'Donnell K."/>
            <person name="Pangilinan J."/>
            <person name="Reynolds N."/>
            <person name="Sandor L."/>
            <person name="Smith M.W."/>
            <person name="Tsang A."/>
            <person name="Grigoriev I.V."/>
            <person name="Stajich J.E."/>
            <person name="Spatafora J.W."/>
        </authorList>
    </citation>
    <scope>NUCLEOTIDE SEQUENCE</scope>
    <source>
        <strain evidence="2">RSA 2281</strain>
    </source>
</reference>
<keyword evidence="3" id="KW-1185">Reference proteome</keyword>
<organism evidence="2 3">
    <name type="scientific">Phascolomyces articulosus</name>
    <dbReference type="NCBI Taxonomy" id="60185"/>
    <lineage>
        <taxon>Eukaryota</taxon>
        <taxon>Fungi</taxon>
        <taxon>Fungi incertae sedis</taxon>
        <taxon>Mucoromycota</taxon>
        <taxon>Mucoromycotina</taxon>
        <taxon>Mucoromycetes</taxon>
        <taxon>Mucorales</taxon>
        <taxon>Lichtheimiaceae</taxon>
        <taxon>Phascolomyces</taxon>
    </lineage>
</organism>
<reference evidence="2" key="1">
    <citation type="journal article" date="2022" name="IScience">
        <title>Evolution of zygomycete secretomes and the origins of terrestrial fungal ecologies.</title>
        <authorList>
            <person name="Chang Y."/>
            <person name="Wang Y."/>
            <person name="Mondo S."/>
            <person name="Ahrendt S."/>
            <person name="Andreopoulos W."/>
            <person name="Barry K."/>
            <person name="Beard J."/>
            <person name="Benny G.L."/>
            <person name="Blankenship S."/>
            <person name="Bonito G."/>
            <person name="Cuomo C."/>
            <person name="Desiro A."/>
            <person name="Gervers K.A."/>
            <person name="Hundley H."/>
            <person name="Kuo A."/>
            <person name="LaButti K."/>
            <person name="Lang B.F."/>
            <person name="Lipzen A."/>
            <person name="O'Donnell K."/>
            <person name="Pangilinan J."/>
            <person name="Reynolds N."/>
            <person name="Sandor L."/>
            <person name="Smith M.E."/>
            <person name="Tsang A."/>
            <person name="Grigoriev I.V."/>
            <person name="Stajich J.E."/>
            <person name="Spatafora J.W."/>
        </authorList>
    </citation>
    <scope>NUCLEOTIDE SEQUENCE</scope>
    <source>
        <strain evidence="2">RSA 2281</strain>
    </source>
</reference>
<protein>
    <recommendedName>
        <fullName evidence="4">Secreted protein</fullName>
    </recommendedName>
</protein>
<sequence length="114" mass="12745">MAFVQTAKCSLLFFATPFTRACSHASTHETRQACVANRTFWFKFLPLWFSPFGAIPFWFNSLQVESFKGLVFLNPVVITGKGLQTSLIQVILVEPSTKSFWASPFGAINGRSAF</sequence>
<dbReference type="EMBL" id="JAIXMP010000032">
    <property type="protein sequence ID" value="KAI9250433.1"/>
    <property type="molecule type" value="Genomic_DNA"/>
</dbReference>
<feature type="signal peptide" evidence="1">
    <location>
        <begin position="1"/>
        <end position="21"/>
    </location>
</feature>
<dbReference type="AlphaFoldDB" id="A0AAD5K4D7"/>
<accession>A0AAD5K4D7</accession>
<evidence type="ECO:0000313" key="3">
    <source>
        <dbReference type="Proteomes" id="UP001209540"/>
    </source>
</evidence>
<proteinExistence type="predicted"/>
<keyword evidence="1" id="KW-0732">Signal</keyword>
<dbReference type="Proteomes" id="UP001209540">
    <property type="component" value="Unassembled WGS sequence"/>
</dbReference>
<name>A0AAD5K4D7_9FUNG</name>
<evidence type="ECO:0000313" key="2">
    <source>
        <dbReference type="EMBL" id="KAI9250433.1"/>
    </source>
</evidence>
<feature type="chain" id="PRO_5042016399" description="Secreted protein" evidence="1">
    <location>
        <begin position="22"/>
        <end position="114"/>
    </location>
</feature>
<evidence type="ECO:0000256" key="1">
    <source>
        <dbReference type="SAM" id="SignalP"/>
    </source>
</evidence>
<evidence type="ECO:0008006" key="4">
    <source>
        <dbReference type="Google" id="ProtNLM"/>
    </source>
</evidence>
<gene>
    <name evidence="2" type="ORF">BDA99DRAFT_522526</name>
</gene>
<comment type="caution">
    <text evidence="2">The sequence shown here is derived from an EMBL/GenBank/DDBJ whole genome shotgun (WGS) entry which is preliminary data.</text>
</comment>